<evidence type="ECO:0000313" key="3">
    <source>
        <dbReference type="Proteomes" id="UP000321175"/>
    </source>
</evidence>
<sequence>MANIYCFVHVHESNETTVLYKKIIVIVGGEMKKISYRKKYEWIGLGLQLVLVAIGLIYYFFIYR</sequence>
<organism evidence="2 3">
    <name type="scientific">Enterococcus mundtii</name>
    <dbReference type="NCBI Taxonomy" id="53346"/>
    <lineage>
        <taxon>Bacteria</taxon>
        <taxon>Bacillati</taxon>
        <taxon>Bacillota</taxon>
        <taxon>Bacilli</taxon>
        <taxon>Lactobacillales</taxon>
        <taxon>Enterococcaceae</taxon>
        <taxon>Enterococcus</taxon>
    </lineage>
</organism>
<reference evidence="2 3" key="1">
    <citation type="submission" date="2019-07" db="EMBL/GenBank/DDBJ databases">
        <title>Whole genome shotgun sequence of Enterococcus mundtii NBRC 100490.</title>
        <authorList>
            <person name="Hosoyama A."/>
            <person name="Uohara A."/>
            <person name="Ohji S."/>
            <person name="Ichikawa N."/>
        </authorList>
    </citation>
    <scope>NUCLEOTIDE SEQUENCE [LARGE SCALE GENOMIC DNA]</scope>
    <source>
        <strain evidence="2 3">NBRC 100490</strain>
    </source>
</reference>
<dbReference type="EMBL" id="BJWA01000005">
    <property type="protein sequence ID" value="GEL79912.1"/>
    <property type="molecule type" value="Genomic_DNA"/>
</dbReference>
<keyword evidence="1" id="KW-1133">Transmembrane helix</keyword>
<keyword evidence="3" id="KW-1185">Reference proteome</keyword>
<protein>
    <recommendedName>
        <fullName evidence="4">Peptidase</fullName>
    </recommendedName>
</protein>
<proteinExistence type="predicted"/>
<evidence type="ECO:0000313" key="2">
    <source>
        <dbReference type="EMBL" id="GEL79912.1"/>
    </source>
</evidence>
<evidence type="ECO:0008006" key="4">
    <source>
        <dbReference type="Google" id="ProtNLM"/>
    </source>
</evidence>
<feature type="transmembrane region" description="Helical" evidence="1">
    <location>
        <begin position="42"/>
        <end position="62"/>
    </location>
</feature>
<keyword evidence="1" id="KW-0472">Membrane</keyword>
<evidence type="ECO:0000256" key="1">
    <source>
        <dbReference type="SAM" id="Phobius"/>
    </source>
</evidence>
<gene>
    <name evidence="2" type="ORF">EMU01_10560</name>
</gene>
<name>A0ABQ0VBP5_ENTMU</name>
<accession>A0ABQ0VBP5</accession>
<dbReference type="Proteomes" id="UP000321175">
    <property type="component" value="Unassembled WGS sequence"/>
</dbReference>
<keyword evidence="1" id="KW-0812">Transmembrane</keyword>
<comment type="caution">
    <text evidence="2">The sequence shown here is derived from an EMBL/GenBank/DDBJ whole genome shotgun (WGS) entry which is preliminary data.</text>
</comment>